<comment type="caution">
    <text evidence="2">The sequence shown here is derived from an EMBL/GenBank/DDBJ whole genome shotgun (WGS) entry which is preliminary data.</text>
</comment>
<feature type="compositionally biased region" description="Basic and acidic residues" evidence="1">
    <location>
        <begin position="323"/>
        <end position="332"/>
    </location>
</feature>
<evidence type="ECO:0000256" key="1">
    <source>
        <dbReference type="SAM" id="MobiDB-lite"/>
    </source>
</evidence>
<dbReference type="EMBL" id="JARKIF010000001">
    <property type="protein sequence ID" value="KAJ7649652.1"/>
    <property type="molecule type" value="Genomic_DNA"/>
</dbReference>
<evidence type="ECO:0008006" key="4">
    <source>
        <dbReference type="Google" id="ProtNLM"/>
    </source>
</evidence>
<sequence>MDSLPSCMGEQTETLSLASLATGQFIHGEGIWLSVDPYEDERESGAATPLAGMYRSSSPEPWLQSHPSPGGDEVTSSTPSTSADSSPPIGEIAQLAWNLYLQCEESSRFQALSKELGSLHSVLSDLGEHLEERRQENDLPEHQMARFTTLLETCKYSLDELHALLRHSDDLSMTAQRTRGKMRSGLEGSGISEIRRKLISSVTLLASFQSTFLNSSTARIERRLNDIIPQYRGRASGSTTSRSDSGLWTGFFSELEDMGISREVLGERQDLIVSLLQQAVTDSNSPQRSSNRSLTPIADDPDEAPLYAGGGSRCPTPTNNRNPESRWQHRVESWPGGSSERVDDEVNGTQRRRLLTCPSVQSFATSSSKTLGNSSSASSIYSASASTLDLPSSKKHRPKKRIMRLVKKLFHKQTEIVQAASDEGDVERVSRLVDKGMDVNAVGRLLHKLGELNVEADGNTPMALAGQRGHAR</sequence>
<protein>
    <recommendedName>
        <fullName evidence="4">Ankyrin repeat protein</fullName>
    </recommendedName>
</protein>
<accession>A0AAD7CI33</accession>
<gene>
    <name evidence="2" type="ORF">FB45DRAFT_885529</name>
</gene>
<name>A0AAD7CI33_9AGAR</name>
<keyword evidence="3" id="KW-1185">Reference proteome</keyword>
<feature type="compositionally biased region" description="Polar residues" evidence="1">
    <location>
        <begin position="279"/>
        <end position="294"/>
    </location>
</feature>
<evidence type="ECO:0000313" key="2">
    <source>
        <dbReference type="EMBL" id="KAJ7649652.1"/>
    </source>
</evidence>
<feature type="region of interest" description="Disordered" evidence="1">
    <location>
        <begin position="279"/>
        <end position="346"/>
    </location>
</feature>
<reference evidence="2" key="1">
    <citation type="submission" date="2023-03" db="EMBL/GenBank/DDBJ databases">
        <title>Massive genome expansion in bonnet fungi (Mycena s.s.) driven by repeated elements and novel gene families across ecological guilds.</title>
        <authorList>
            <consortium name="Lawrence Berkeley National Laboratory"/>
            <person name="Harder C.B."/>
            <person name="Miyauchi S."/>
            <person name="Viragh M."/>
            <person name="Kuo A."/>
            <person name="Thoen E."/>
            <person name="Andreopoulos B."/>
            <person name="Lu D."/>
            <person name="Skrede I."/>
            <person name="Drula E."/>
            <person name="Henrissat B."/>
            <person name="Morin E."/>
            <person name="Kohler A."/>
            <person name="Barry K."/>
            <person name="LaButti K."/>
            <person name="Morin E."/>
            <person name="Salamov A."/>
            <person name="Lipzen A."/>
            <person name="Mereny Z."/>
            <person name="Hegedus B."/>
            <person name="Baldrian P."/>
            <person name="Stursova M."/>
            <person name="Weitz H."/>
            <person name="Taylor A."/>
            <person name="Grigoriev I.V."/>
            <person name="Nagy L.G."/>
            <person name="Martin F."/>
            <person name="Kauserud H."/>
        </authorList>
    </citation>
    <scope>NUCLEOTIDE SEQUENCE</scope>
    <source>
        <strain evidence="2">9284</strain>
    </source>
</reference>
<dbReference type="Proteomes" id="UP001221142">
    <property type="component" value="Unassembled WGS sequence"/>
</dbReference>
<organism evidence="2 3">
    <name type="scientific">Roridomyces roridus</name>
    <dbReference type="NCBI Taxonomy" id="1738132"/>
    <lineage>
        <taxon>Eukaryota</taxon>
        <taxon>Fungi</taxon>
        <taxon>Dikarya</taxon>
        <taxon>Basidiomycota</taxon>
        <taxon>Agaricomycotina</taxon>
        <taxon>Agaricomycetes</taxon>
        <taxon>Agaricomycetidae</taxon>
        <taxon>Agaricales</taxon>
        <taxon>Marasmiineae</taxon>
        <taxon>Mycenaceae</taxon>
        <taxon>Roridomyces</taxon>
    </lineage>
</organism>
<feature type="compositionally biased region" description="Low complexity" evidence="1">
    <location>
        <begin position="75"/>
        <end position="88"/>
    </location>
</feature>
<feature type="region of interest" description="Disordered" evidence="1">
    <location>
        <begin position="43"/>
        <end position="88"/>
    </location>
</feature>
<dbReference type="AlphaFoldDB" id="A0AAD7CI33"/>
<proteinExistence type="predicted"/>
<evidence type="ECO:0000313" key="3">
    <source>
        <dbReference type="Proteomes" id="UP001221142"/>
    </source>
</evidence>